<keyword evidence="4" id="KW-0804">Transcription</keyword>
<dbReference type="PRINTS" id="PR00598">
    <property type="entry name" value="HTHMARR"/>
</dbReference>
<evidence type="ECO:0000256" key="5">
    <source>
        <dbReference type="ARBA" id="ARBA00046337"/>
    </source>
</evidence>
<evidence type="ECO:0000313" key="9">
    <source>
        <dbReference type="EMBL" id="CAL15462.1"/>
    </source>
</evidence>
<dbReference type="Proteomes" id="UP000008871">
    <property type="component" value="Chromosome"/>
</dbReference>
<proteinExistence type="inferred from homology"/>
<dbReference type="OrthoDB" id="9814496at2"/>
<comment type="subcellular location">
    <subcellularLocation>
        <location evidence="1">Cytoplasm</location>
    </subcellularLocation>
</comment>
<accession>Q0VT17</accession>
<evidence type="ECO:0000259" key="8">
    <source>
        <dbReference type="PROSITE" id="PS50995"/>
    </source>
</evidence>
<dbReference type="RefSeq" id="WP_011587312.1">
    <property type="nucleotide sequence ID" value="NC_008260.1"/>
</dbReference>
<dbReference type="SUPFAM" id="SSF46785">
    <property type="entry name" value="Winged helix' DNA-binding domain"/>
    <property type="match status" value="1"/>
</dbReference>
<sequence length="168" mass="19138">MTRFDATENRISLTHKRFPAYPREPAMLVRLMKAISQHVHDSANVLLREYGLNHTDYNVLMMLYGCEQQGMTVTQLRDAAAEKSANVTRVCNILCERGWIARFADPQDRRRVLVSLTTEGEKLVEQFLPSMASLLNQYGAAFDAQEIAVLETLLKRLLGVAEQIERNL</sequence>
<name>Q0VT17_ALCBS</name>
<dbReference type="PROSITE" id="PS50995">
    <property type="entry name" value="HTH_MARR_2"/>
    <property type="match status" value="1"/>
</dbReference>
<dbReference type="InterPro" id="IPR000835">
    <property type="entry name" value="HTH_MarR-typ"/>
</dbReference>
<dbReference type="STRING" id="393595.ABO_0014"/>
<keyword evidence="2" id="KW-0805">Transcription regulation</keyword>
<evidence type="ECO:0000256" key="3">
    <source>
        <dbReference type="ARBA" id="ARBA00023125"/>
    </source>
</evidence>
<keyword evidence="3" id="KW-0238">DNA-binding</keyword>
<dbReference type="EMBL" id="AM286690">
    <property type="protein sequence ID" value="CAL15462.1"/>
    <property type="molecule type" value="Genomic_DNA"/>
</dbReference>
<evidence type="ECO:0000313" key="10">
    <source>
        <dbReference type="Proteomes" id="UP000008871"/>
    </source>
</evidence>
<dbReference type="HOGENOM" id="CLU_083287_17_0_6"/>
<dbReference type="GO" id="GO:0003700">
    <property type="term" value="F:DNA-binding transcription factor activity"/>
    <property type="evidence" value="ECO:0007669"/>
    <property type="project" value="InterPro"/>
</dbReference>
<dbReference type="AlphaFoldDB" id="Q0VT17"/>
<protein>
    <recommendedName>
        <fullName evidence="6">HTH-type transcriptional regulator SarZ</fullName>
    </recommendedName>
    <alternativeName>
        <fullName evidence="7">Staphylococcal accessory regulator Z</fullName>
    </alternativeName>
</protein>
<evidence type="ECO:0000256" key="4">
    <source>
        <dbReference type="ARBA" id="ARBA00023163"/>
    </source>
</evidence>
<dbReference type="KEGG" id="abo:ABO_0014"/>
<dbReference type="InterPro" id="IPR055166">
    <property type="entry name" value="Transc_reg_Sar_Rot_HTH"/>
</dbReference>
<dbReference type="InterPro" id="IPR036390">
    <property type="entry name" value="WH_DNA-bd_sf"/>
</dbReference>
<feature type="domain" description="HTH marR-type" evidence="8">
    <location>
        <begin position="25"/>
        <end position="159"/>
    </location>
</feature>
<dbReference type="GO" id="GO:0005737">
    <property type="term" value="C:cytoplasm"/>
    <property type="evidence" value="ECO:0007669"/>
    <property type="project" value="UniProtKB-SubCell"/>
</dbReference>
<evidence type="ECO:0000256" key="2">
    <source>
        <dbReference type="ARBA" id="ARBA00023015"/>
    </source>
</evidence>
<keyword evidence="10" id="KW-1185">Reference proteome</keyword>
<organism evidence="9 10">
    <name type="scientific">Alcanivorax borkumensis (strain ATCC 700651 / DSM 11573 / NCIMB 13689 / SK2)</name>
    <dbReference type="NCBI Taxonomy" id="393595"/>
    <lineage>
        <taxon>Bacteria</taxon>
        <taxon>Pseudomonadati</taxon>
        <taxon>Pseudomonadota</taxon>
        <taxon>Gammaproteobacteria</taxon>
        <taxon>Oceanospirillales</taxon>
        <taxon>Alcanivoracaceae</taxon>
        <taxon>Alcanivorax</taxon>
    </lineage>
</organism>
<dbReference type="InterPro" id="IPR036388">
    <property type="entry name" value="WH-like_DNA-bd_sf"/>
</dbReference>
<comment type="similarity">
    <text evidence="5">Belongs to the SarZ family.</text>
</comment>
<gene>
    <name evidence="9" type="ordered locus">ABO_0014</name>
</gene>
<dbReference type="PANTHER" id="PTHR42756">
    <property type="entry name" value="TRANSCRIPTIONAL REGULATOR, MARR"/>
    <property type="match status" value="1"/>
</dbReference>
<dbReference type="GO" id="GO:0003677">
    <property type="term" value="F:DNA binding"/>
    <property type="evidence" value="ECO:0007669"/>
    <property type="project" value="UniProtKB-KW"/>
</dbReference>
<evidence type="ECO:0000256" key="7">
    <source>
        <dbReference type="ARBA" id="ARBA00047207"/>
    </source>
</evidence>
<dbReference type="PANTHER" id="PTHR42756:SF1">
    <property type="entry name" value="TRANSCRIPTIONAL REPRESSOR OF EMRAB OPERON"/>
    <property type="match status" value="1"/>
</dbReference>
<dbReference type="SMART" id="SM00347">
    <property type="entry name" value="HTH_MARR"/>
    <property type="match status" value="1"/>
</dbReference>
<dbReference type="Gene3D" id="1.10.10.10">
    <property type="entry name" value="Winged helix-like DNA-binding domain superfamily/Winged helix DNA-binding domain"/>
    <property type="match status" value="1"/>
</dbReference>
<dbReference type="Pfam" id="PF22381">
    <property type="entry name" value="Staph_reg_Sar_Rot"/>
    <property type="match status" value="1"/>
</dbReference>
<evidence type="ECO:0000256" key="6">
    <source>
        <dbReference type="ARBA" id="ARBA00047188"/>
    </source>
</evidence>
<dbReference type="eggNOG" id="COG1846">
    <property type="taxonomic scope" value="Bacteria"/>
</dbReference>
<evidence type="ECO:0000256" key="1">
    <source>
        <dbReference type="ARBA" id="ARBA00004496"/>
    </source>
</evidence>
<reference evidence="9 10" key="1">
    <citation type="journal article" date="2006" name="Nat. Biotechnol.">
        <title>Genome sequence of the ubiquitous hydrocarbon-degrading marine bacterium Alcanivorax borkumensis.</title>
        <authorList>
            <person name="Schneiker S."/>
            <person name="Martins dos Santos V.A.P."/>
            <person name="Bartels D."/>
            <person name="Bekel T."/>
            <person name="Brecht M."/>
            <person name="Buhrmester J."/>
            <person name="Chernikova T.N."/>
            <person name="Denaro R."/>
            <person name="Ferrer M."/>
            <person name="Gertler C."/>
            <person name="Goesmann A."/>
            <person name="Golyshina O.V."/>
            <person name="Kaminski F."/>
            <person name="Khachane A.N."/>
            <person name="Lang S."/>
            <person name="Linke B."/>
            <person name="McHardy A.C."/>
            <person name="Meyer F."/>
            <person name="Nechitaylo T."/>
            <person name="Puehler A."/>
            <person name="Regenhardt D."/>
            <person name="Rupp O."/>
            <person name="Sabirova J.S."/>
            <person name="Selbitschka W."/>
            <person name="Yakimov M.M."/>
            <person name="Timmis K.N."/>
            <person name="Vorhoelter F.-J."/>
            <person name="Weidner S."/>
            <person name="Kaiser O."/>
            <person name="Golyshin P.N."/>
        </authorList>
    </citation>
    <scope>NUCLEOTIDE SEQUENCE [LARGE SCALE GENOMIC DNA]</scope>
    <source>
        <strain evidence="10">ATCC 700651 / DSM 11573 / NCIMB 13689 / SK2</strain>
    </source>
</reference>